<dbReference type="RefSeq" id="WP_221875221.1">
    <property type="nucleotide sequence ID" value="NZ_JACWFH010000031.1"/>
</dbReference>
<keyword evidence="3" id="KW-1185">Reference proteome</keyword>
<gene>
    <name evidence="2" type="ORF">H0185_19735</name>
</gene>
<sequence length="50" mass="5600">MGKPKRNDRETYTYNDSGSLEVTQQIMDSYNSGVIDPTSGEAEISLRSEE</sequence>
<feature type="region of interest" description="Disordered" evidence="1">
    <location>
        <begin position="31"/>
        <end position="50"/>
    </location>
</feature>
<evidence type="ECO:0000313" key="3">
    <source>
        <dbReference type="Proteomes" id="UP000769780"/>
    </source>
</evidence>
<evidence type="ECO:0000256" key="1">
    <source>
        <dbReference type="SAM" id="MobiDB-lite"/>
    </source>
</evidence>
<reference evidence="2 3" key="1">
    <citation type="submission" date="2020-07" db="EMBL/GenBank/DDBJ databases">
        <title>Fungal Genomes of the International Space Station.</title>
        <authorList>
            <person name="Seuylemezian A."/>
            <person name="Singh N.K."/>
            <person name="Wood J."/>
            <person name="Venkateswaran K."/>
        </authorList>
    </citation>
    <scope>NUCLEOTIDE SEQUENCE [LARGE SCALE GENOMIC DNA]</scope>
    <source>
        <strain evidence="2 3">PL-B2</strain>
    </source>
</reference>
<feature type="compositionally biased region" description="Basic and acidic residues" evidence="1">
    <location>
        <begin position="1"/>
        <end position="11"/>
    </location>
</feature>
<name>A0ABS7K9Q6_9BACI</name>
<protein>
    <recommendedName>
        <fullName evidence="4">DUF4025 domain-containing protein</fullName>
    </recommendedName>
</protein>
<organism evidence="2 3">
    <name type="scientific">Mesobacillus maritimus</name>
    <dbReference type="NCBI Taxonomy" id="1643336"/>
    <lineage>
        <taxon>Bacteria</taxon>
        <taxon>Bacillati</taxon>
        <taxon>Bacillota</taxon>
        <taxon>Bacilli</taxon>
        <taxon>Bacillales</taxon>
        <taxon>Bacillaceae</taxon>
        <taxon>Mesobacillus</taxon>
    </lineage>
</organism>
<dbReference type="Proteomes" id="UP000769780">
    <property type="component" value="Unassembled WGS sequence"/>
</dbReference>
<feature type="region of interest" description="Disordered" evidence="1">
    <location>
        <begin position="1"/>
        <end position="20"/>
    </location>
</feature>
<proteinExistence type="predicted"/>
<evidence type="ECO:0000313" key="2">
    <source>
        <dbReference type="EMBL" id="MBY0099002.1"/>
    </source>
</evidence>
<evidence type="ECO:0008006" key="4">
    <source>
        <dbReference type="Google" id="ProtNLM"/>
    </source>
</evidence>
<accession>A0ABS7K9Q6</accession>
<dbReference type="EMBL" id="JACWFH010000031">
    <property type="protein sequence ID" value="MBY0099002.1"/>
    <property type="molecule type" value="Genomic_DNA"/>
</dbReference>
<comment type="caution">
    <text evidence="2">The sequence shown here is derived from an EMBL/GenBank/DDBJ whole genome shotgun (WGS) entry which is preliminary data.</text>
</comment>